<evidence type="ECO:0000313" key="3">
    <source>
        <dbReference type="EMBL" id="SFG32903.1"/>
    </source>
</evidence>
<dbReference type="EMBL" id="FOOU01000005">
    <property type="protein sequence ID" value="SFG32903.1"/>
    <property type="molecule type" value="Genomic_DNA"/>
</dbReference>
<reference evidence="4" key="1">
    <citation type="submission" date="2016-10" db="EMBL/GenBank/DDBJ databases">
        <authorList>
            <person name="Varghese N."/>
            <person name="Submissions S."/>
        </authorList>
    </citation>
    <scope>NUCLEOTIDE SEQUENCE [LARGE SCALE GENOMIC DNA]</scope>
    <source>
        <strain evidence="4">CGMCC 1.10971</strain>
    </source>
</reference>
<proteinExistence type="predicted"/>
<dbReference type="Proteomes" id="UP000198623">
    <property type="component" value="Unassembled WGS sequence"/>
</dbReference>
<dbReference type="PANTHER" id="PTHR33525">
    <property type="match status" value="1"/>
</dbReference>
<evidence type="ECO:0000313" key="4">
    <source>
        <dbReference type="Proteomes" id="UP000198623"/>
    </source>
</evidence>
<dbReference type="SUPFAM" id="SSF109604">
    <property type="entry name" value="HD-domain/PDEase-like"/>
    <property type="match status" value="1"/>
</dbReference>
<protein>
    <submittedName>
        <fullName evidence="3">EAL and modified HD-GYP domain-containing signal transduction protein</fullName>
    </submittedName>
</protein>
<dbReference type="SMART" id="SM00052">
    <property type="entry name" value="EAL"/>
    <property type="match status" value="1"/>
</dbReference>
<sequence>MNDASLGSHLGSQVLMARQPIFDRQQRVVAYEILYRTENETEGAVFYGGSQATSEVLLNEYTSICDAGEIKRVPAFLNLTYDIVVEGNIPDLPKKQIVLELLEDATVDEAFIIGVKNLVDQGYRIALDDFVYGPEYIPLLELAQIVKIDVLAHTHEELVELIKIIKPYKVSLLAEKIETHEMLEACIEMGFKLFQGYFLSRPKLIKGRKISTGQIALLQLMQALQNPNVKPEVLEKLIITDPVLTYKLLRIVNSSAYSLVRKVESISEAIVMLGIPQIKKWTTLIAMSTNADKPEELSRALLIRGRMSENVAEHQKKINASSYFMAGMMSGLHALLDIERDKMLEQVPLGDEIKAAICDGSGDIGIVLNNVINYEAGNWELLPEDFDGEIYEQSYREAMQWTKEAMQAMTEN</sequence>
<dbReference type="OrthoDB" id="9804751at2"/>
<dbReference type="InterPro" id="IPR014408">
    <property type="entry name" value="dGMP_Pdiesterase_EAL/HD-GYP"/>
</dbReference>
<name>A0A1I2QYU6_9GAMM</name>
<evidence type="ECO:0000259" key="1">
    <source>
        <dbReference type="PROSITE" id="PS50883"/>
    </source>
</evidence>
<dbReference type="InterPro" id="IPR052340">
    <property type="entry name" value="RNase_Y/CdgJ"/>
</dbReference>
<dbReference type="PROSITE" id="PS51833">
    <property type="entry name" value="HDOD"/>
    <property type="match status" value="1"/>
</dbReference>
<feature type="domain" description="HDOD" evidence="2">
    <location>
        <begin position="210"/>
        <end position="395"/>
    </location>
</feature>
<dbReference type="AlphaFoldDB" id="A0A1I2QYU6"/>
<dbReference type="Gene3D" id="1.10.3210.10">
    <property type="entry name" value="Hypothetical protein af1432"/>
    <property type="match status" value="1"/>
</dbReference>
<accession>A0A1I2QYU6</accession>
<gene>
    <name evidence="3" type="ORF">SAMN05216175_105207</name>
</gene>
<dbReference type="PANTHER" id="PTHR33525:SF4">
    <property type="entry name" value="CYCLIC DI-GMP PHOSPHODIESTERASE CDGJ"/>
    <property type="match status" value="1"/>
</dbReference>
<dbReference type="InterPro" id="IPR001633">
    <property type="entry name" value="EAL_dom"/>
</dbReference>
<dbReference type="InterPro" id="IPR013976">
    <property type="entry name" value="HDOD"/>
</dbReference>
<dbReference type="PROSITE" id="PS50883">
    <property type="entry name" value="EAL"/>
    <property type="match status" value="1"/>
</dbReference>
<keyword evidence="4" id="KW-1185">Reference proteome</keyword>
<dbReference type="Gene3D" id="3.20.20.450">
    <property type="entry name" value="EAL domain"/>
    <property type="match status" value="1"/>
</dbReference>
<evidence type="ECO:0000259" key="2">
    <source>
        <dbReference type="PROSITE" id="PS51833"/>
    </source>
</evidence>
<feature type="domain" description="EAL" evidence="1">
    <location>
        <begin position="1"/>
        <end position="216"/>
    </location>
</feature>
<dbReference type="PIRSF" id="PIRSF003180">
    <property type="entry name" value="DiGMPpdiest_YuxH"/>
    <property type="match status" value="1"/>
</dbReference>
<dbReference type="SUPFAM" id="SSF141868">
    <property type="entry name" value="EAL domain-like"/>
    <property type="match status" value="1"/>
</dbReference>
<dbReference type="Pfam" id="PF08668">
    <property type="entry name" value="HDOD"/>
    <property type="match status" value="1"/>
</dbReference>
<organism evidence="3 4">
    <name type="scientific">Neptunomonas qingdaonensis</name>
    <dbReference type="NCBI Taxonomy" id="1045558"/>
    <lineage>
        <taxon>Bacteria</taxon>
        <taxon>Pseudomonadati</taxon>
        <taxon>Pseudomonadota</taxon>
        <taxon>Gammaproteobacteria</taxon>
        <taxon>Oceanospirillales</taxon>
        <taxon>Oceanospirillaceae</taxon>
        <taxon>Neptunomonas</taxon>
    </lineage>
</organism>
<dbReference type="InterPro" id="IPR035919">
    <property type="entry name" value="EAL_sf"/>
</dbReference>
<dbReference type="RefSeq" id="WP_090727330.1">
    <property type="nucleotide sequence ID" value="NZ_FOOU01000005.1"/>
</dbReference>
<dbReference type="STRING" id="1045558.SAMN05216175_105207"/>
<dbReference type="Pfam" id="PF00563">
    <property type="entry name" value="EAL"/>
    <property type="match status" value="1"/>
</dbReference>